<dbReference type="Pfam" id="PF00395">
    <property type="entry name" value="SLH"/>
    <property type="match status" value="3"/>
</dbReference>
<feature type="chain" id="PRO_5046751600" evidence="1">
    <location>
        <begin position="27"/>
        <end position="1010"/>
    </location>
</feature>
<dbReference type="InterPro" id="IPR001119">
    <property type="entry name" value="SLH_dom"/>
</dbReference>
<keyword evidence="4" id="KW-1185">Reference proteome</keyword>
<proteinExistence type="predicted"/>
<dbReference type="PROSITE" id="PS51272">
    <property type="entry name" value="SLH"/>
    <property type="match status" value="3"/>
</dbReference>
<dbReference type="Proteomes" id="UP001589818">
    <property type="component" value="Unassembled WGS sequence"/>
</dbReference>
<comment type="caution">
    <text evidence="3">The sequence shown here is derived from an EMBL/GenBank/DDBJ whole genome shotgun (WGS) entry which is preliminary data.</text>
</comment>
<evidence type="ECO:0000259" key="2">
    <source>
        <dbReference type="PROSITE" id="PS51272"/>
    </source>
</evidence>
<dbReference type="EMBL" id="JBHLVF010000034">
    <property type="protein sequence ID" value="MFC0393565.1"/>
    <property type="molecule type" value="Genomic_DNA"/>
</dbReference>
<feature type="signal peptide" evidence="1">
    <location>
        <begin position="1"/>
        <end position="26"/>
    </location>
</feature>
<gene>
    <name evidence="3" type="ORF">ACFFJ8_19605</name>
</gene>
<feature type="domain" description="SLH" evidence="2">
    <location>
        <begin position="147"/>
        <end position="210"/>
    </location>
</feature>
<feature type="domain" description="SLH" evidence="2">
    <location>
        <begin position="89"/>
        <end position="146"/>
    </location>
</feature>
<organism evidence="3 4">
    <name type="scientific">Paenibacillus mendelii</name>
    <dbReference type="NCBI Taxonomy" id="206163"/>
    <lineage>
        <taxon>Bacteria</taxon>
        <taxon>Bacillati</taxon>
        <taxon>Bacillota</taxon>
        <taxon>Bacilli</taxon>
        <taxon>Bacillales</taxon>
        <taxon>Paenibacillaceae</taxon>
        <taxon>Paenibacillus</taxon>
    </lineage>
</organism>
<dbReference type="PANTHER" id="PTHR43308">
    <property type="entry name" value="OUTER MEMBRANE PROTEIN ALPHA-RELATED"/>
    <property type="match status" value="1"/>
</dbReference>
<evidence type="ECO:0000256" key="1">
    <source>
        <dbReference type="SAM" id="SignalP"/>
    </source>
</evidence>
<name>A0ABV6JFB6_9BACL</name>
<dbReference type="InterPro" id="IPR051465">
    <property type="entry name" value="Cell_Envelope_Struct_Comp"/>
</dbReference>
<evidence type="ECO:0000313" key="3">
    <source>
        <dbReference type="EMBL" id="MFC0393565.1"/>
    </source>
</evidence>
<sequence length="1010" mass="109545">MAPKFRRVSIGLLGLTLALSPASAFADQSISDFKGHWAEQQIQAWITAGNLAGFDDGTVRPNQVITRAEFMTMVNRLFALQGQATIDFKDLPATNWAYSEIAKAVNAGYAVGSTDHLIRANDSVTRQESAVMIARLLGLKSTQENTLQSFKDEGDIAAWSKESVAALVEHKIVNGLPGGLFAPKKALTRAEAVVMIEAALNVKKASAAVTYDKAGTYGPASGTEKVQGNVVVSAPSVTLQNMEIDGDLILAEGIGNGDMTLKNVKVHGTTYIRGGGANSIHLVDSVLVQVIVNKKDGTVRVVAQGSTRTESVILQSSVKLEESGVTGAGFTDVELSDQLPADSQIEILGTFDTVEVQATQIHVKLSQGSIEKLIAEHTALNNTIELDKEALINHLVLDSITKLLGAGQIKKATISEGAEGSTFDYEPANVEGPKRDEIIILNKPVTGGGFVGGGSGSSGGGTIIVTNPEQYVQTQDFGYWSDQEAYNVGFKIDLTKLSWNDITSIEVSLQDAQGNVLAKRTAATSARLNQLKADDLQYGDLDGQFSAAFIERNAAAENDYWASTAYNFAAPSKAVITIKDKNNKVYIVTNNTLSPTEPIIVANPEEYVQTQDFGYWVDEDAYNVGFKIDLTKLSWNNITSIEVSLQDAQGNELAKRTAATAARLNQLKADDELYSGLDGQLSAAFIEREAAAENEYWASTAYDFAAPAKAVIKIKDKHYRVYTVTNSTLYPAAPEEQVASPEEYVQTQDFSYWAGQTAYNVGFKIDQSKLSWDAITSIEVSLQDAEGVELAKRTAATAARLNQLKDSDKDGNGEYDGQLSAAFIERNAADENEYWASTAYDFSAPAKAVITIKDKHNRVYTVMNSTLFPTAPEEQIANPEEYVQTQDFGYWVDEDAYNVGFKIDLTKLSWNNITSIEVSLQDAQGNELAKRTAATAARLNQLKADDELYSGLDGQLSAAFIERDEAVENDYWASTAYDFTVPSKAVITIKDKYNMVYTVTNNTLYPTPAP</sequence>
<reference evidence="3 4" key="1">
    <citation type="submission" date="2024-09" db="EMBL/GenBank/DDBJ databases">
        <authorList>
            <person name="Sun Q."/>
            <person name="Mori K."/>
        </authorList>
    </citation>
    <scope>NUCLEOTIDE SEQUENCE [LARGE SCALE GENOMIC DNA]</scope>
    <source>
        <strain evidence="3 4">CCM 4839</strain>
    </source>
</reference>
<evidence type="ECO:0000313" key="4">
    <source>
        <dbReference type="Proteomes" id="UP001589818"/>
    </source>
</evidence>
<accession>A0ABV6JFB6</accession>
<keyword evidence="1" id="KW-0732">Signal</keyword>
<dbReference type="RefSeq" id="WP_204821678.1">
    <property type="nucleotide sequence ID" value="NZ_JANHOF010000008.1"/>
</dbReference>
<protein>
    <submittedName>
        <fullName evidence="3">S-layer homology domain-containing protein</fullName>
    </submittedName>
</protein>
<feature type="domain" description="SLH" evidence="2">
    <location>
        <begin position="25"/>
        <end position="88"/>
    </location>
</feature>